<keyword evidence="3" id="KW-0235">DNA replication</keyword>
<dbReference type="InterPro" id="IPR004805">
    <property type="entry name" value="DnaE2/DnaE/PolC"/>
</dbReference>
<dbReference type="Gene3D" id="1.10.10.1600">
    <property type="entry name" value="Bacterial DNA polymerase III alpha subunit, thumb domain"/>
    <property type="match status" value="1"/>
</dbReference>
<dbReference type="GO" id="GO:0003887">
    <property type="term" value="F:DNA-directed DNA polymerase activity"/>
    <property type="evidence" value="ECO:0007669"/>
    <property type="project" value="UniProtKB-KW"/>
</dbReference>
<dbReference type="GO" id="GO:0008408">
    <property type="term" value="F:3'-5' exonuclease activity"/>
    <property type="evidence" value="ECO:0007669"/>
    <property type="project" value="InterPro"/>
</dbReference>
<reference evidence="7" key="1">
    <citation type="submission" date="2018-05" db="EMBL/GenBank/DDBJ databases">
        <authorList>
            <person name="Lanie J.A."/>
            <person name="Ng W.-L."/>
            <person name="Kazmierczak K.M."/>
            <person name="Andrzejewski T.M."/>
            <person name="Davidsen T.M."/>
            <person name="Wayne K.J."/>
            <person name="Tettelin H."/>
            <person name="Glass J.I."/>
            <person name="Rusch D."/>
            <person name="Podicherti R."/>
            <person name="Tsui H.-C.T."/>
            <person name="Winkler M.E."/>
        </authorList>
    </citation>
    <scope>NUCLEOTIDE SEQUENCE</scope>
</reference>
<evidence type="ECO:0000256" key="3">
    <source>
        <dbReference type="ARBA" id="ARBA00022705"/>
    </source>
</evidence>
<dbReference type="PANTHER" id="PTHR32294:SF0">
    <property type="entry name" value="DNA POLYMERASE III SUBUNIT ALPHA"/>
    <property type="match status" value="1"/>
</dbReference>
<protein>
    <submittedName>
        <fullName evidence="7">Uncharacterized protein</fullName>
    </submittedName>
</protein>
<evidence type="ECO:0000259" key="5">
    <source>
        <dbReference type="Pfam" id="PF07733"/>
    </source>
</evidence>
<feature type="non-terminal residue" evidence="7">
    <location>
        <position position="1"/>
    </location>
</feature>
<evidence type="ECO:0000259" key="6">
    <source>
        <dbReference type="Pfam" id="PF17657"/>
    </source>
</evidence>
<name>A0A382T502_9ZZZZ</name>
<sequence length="305" mass="33996">EDRVAQIITFGTLQPRAALRDVGRVLGMPYAQVDGICKLVPNNPANPTTLEKVIDDEPLLRKEVELNAGVARLLEISMKLEGLYRHASTHAAGVVIGDRPLTDLIPLYRDPRSDIPVTQFSMKWAEAAGLVKFDFLGLKTLTIFSTTQELLKQRNLEIDLNNLPLDDSATFEMLGRGETTGIFQLESSGMRDILRNMKPDSFEDIIAIVALYRPGPMDNIPSYIRRKHGTEEADFLYPSLEPILSETYGIMIYQEQVMQIAQELAGYTLGGADLLRRAMGKKIKEEMDAQREDFIAGSVSKGVPE</sequence>
<evidence type="ECO:0000313" key="7">
    <source>
        <dbReference type="EMBL" id="SVD16361.1"/>
    </source>
</evidence>
<organism evidence="7">
    <name type="scientific">marine metagenome</name>
    <dbReference type="NCBI Taxonomy" id="408172"/>
    <lineage>
        <taxon>unclassified sequences</taxon>
        <taxon>metagenomes</taxon>
        <taxon>ecological metagenomes</taxon>
    </lineage>
</organism>
<dbReference type="AlphaFoldDB" id="A0A382T502"/>
<keyword evidence="2" id="KW-0548">Nucleotidyltransferase</keyword>
<dbReference type="EMBL" id="UINC01133433">
    <property type="protein sequence ID" value="SVD16361.1"/>
    <property type="molecule type" value="Genomic_DNA"/>
</dbReference>
<keyword evidence="1" id="KW-0808">Transferase</keyword>
<dbReference type="Pfam" id="PF07733">
    <property type="entry name" value="DNA_pol3_alpha"/>
    <property type="match status" value="1"/>
</dbReference>
<proteinExistence type="predicted"/>
<feature type="domain" description="DNA polymerase III alpha subunit finger" evidence="6">
    <location>
        <begin position="140"/>
        <end position="301"/>
    </location>
</feature>
<dbReference type="PANTHER" id="PTHR32294">
    <property type="entry name" value="DNA POLYMERASE III SUBUNIT ALPHA"/>
    <property type="match status" value="1"/>
</dbReference>
<dbReference type="GO" id="GO:0006260">
    <property type="term" value="P:DNA replication"/>
    <property type="evidence" value="ECO:0007669"/>
    <property type="project" value="UniProtKB-KW"/>
</dbReference>
<evidence type="ECO:0000256" key="2">
    <source>
        <dbReference type="ARBA" id="ARBA00022695"/>
    </source>
</evidence>
<feature type="domain" description="Bacterial DNA polymerase III alpha subunit NTPase" evidence="5">
    <location>
        <begin position="1"/>
        <end position="137"/>
    </location>
</feature>
<dbReference type="InterPro" id="IPR041931">
    <property type="entry name" value="DNA_pol3_alpha_thumb_dom"/>
</dbReference>
<dbReference type="InterPro" id="IPR011708">
    <property type="entry name" value="DNA_pol3_alpha_NTPase_dom"/>
</dbReference>
<keyword evidence="4" id="KW-0239">DNA-directed DNA polymerase</keyword>
<dbReference type="InterPro" id="IPR040982">
    <property type="entry name" value="DNA_pol3_finger"/>
</dbReference>
<dbReference type="Pfam" id="PF17657">
    <property type="entry name" value="DNA_pol3_finger"/>
    <property type="match status" value="1"/>
</dbReference>
<evidence type="ECO:0000256" key="1">
    <source>
        <dbReference type="ARBA" id="ARBA00022679"/>
    </source>
</evidence>
<gene>
    <name evidence="7" type="ORF">METZ01_LOCUS369215</name>
</gene>
<evidence type="ECO:0000256" key="4">
    <source>
        <dbReference type="ARBA" id="ARBA00022932"/>
    </source>
</evidence>
<feature type="non-terminal residue" evidence="7">
    <location>
        <position position="305"/>
    </location>
</feature>
<accession>A0A382T502</accession>